<dbReference type="SUPFAM" id="SSF50494">
    <property type="entry name" value="Trypsin-like serine proteases"/>
    <property type="match status" value="1"/>
</dbReference>
<dbReference type="GO" id="GO:0006508">
    <property type="term" value="P:proteolysis"/>
    <property type="evidence" value="ECO:0007669"/>
    <property type="project" value="UniProtKB-KW"/>
</dbReference>
<evidence type="ECO:0000313" key="3">
    <source>
        <dbReference type="EMBL" id="WXB08451.1"/>
    </source>
</evidence>
<feature type="compositionally biased region" description="Low complexity" evidence="1">
    <location>
        <begin position="29"/>
        <end position="53"/>
    </location>
</feature>
<gene>
    <name evidence="3" type="ORF">LVJ94_14545</name>
</gene>
<keyword evidence="4" id="KW-1185">Reference proteome</keyword>
<keyword evidence="2" id="KW-0732">Signal</keyword>
<evidence type="ECO:0000256" key="2">
    <source>
        <dbReference type="SAM" id="SignalP"/>
    </source>
</evidence>
<feature type="region of interest" description="Disordered" evidence="1">
    <location>
        <begin position="29"/>
        <end position="60"/>
    </location>
</feature>
<dbReference type="Proteomes" id="UP001374803">
    <property type="component" value="Chromosome"/>
</dbReference>
<dbReference type="Gene3D" id="2.40.10.10">
    <property type="entry name" value="Trypsin-like serine proteases"/>
    <property type="match status" value="2"/>
</dbReference>
<dbReference type="Pfam" id="PF13365">
    <property type="entry name" value="Trypsin_2"/>
    <property type="match status" value="1"/>
</dbReference>
<reference evidence="3" key="1">
    <citation type="submission" date="2021-12" db="EMBL/GenBank/DDBJ databases">
        <title>Discovery of the Pendulisporaceae a myxobacterial family with distinct sporulation behavior and unique specialized metabolism.</title>
        <authorList>
            <person name="Garcia R."/>
            <person name="Popoff A."/>
            <person name="Bader C.D."/>
            <person name="Loehr J."/>
            <person name="Walesch S."/>
            <person name="Walt C."/>
            <person name="Boldt J."/>
            <person name="Bunk B."/>
            <person name="Haeckl F.J.F.P.J."/>
            <person name="Gunesch A.P."/>
            <person name="Birkelbach J."/>
            <person name="Nuebel U."/>
            <person name="Pietschmann T."/>
            <person name="Bach T."/>
            <person name="Mueller R."/>
        </authorList>
    </citation>
    <scope>NUCLEOTIDE SEQUENCE</scope>
    <source>
        <strain evidence="3">MSr11367</strain>
    </source>
</reference>
<dbReference type="InterPro" id="IPR009003">
    <property type="entry name" value="Peptidase_S1_PA"/>
</dbReference>
<name>A0ABZ2LBZ6_9BACT</name>
<dbReference type="InterPro" id="IPR043504">
    <property type="entry name" value="Peptidase_S1_PA_chymotrypsin"/>
</dbReference>
<dbReference type="GO" id="GO:0008233">
    <property type="term" value="F:peptidase activity"/>
    <property type="evidence" value="ECO:0007669"/>
    <property type="project" value="UniProtKB-KW"/>
</dbReference>
<accession>A0ABZ2LBZ6</accession>
<keyword evidence="3" id="KW-0378">Hydrolase</keyword>
<dbReference type="PROSITE" id="PS51257">
    <property type="entry name" value="PROKAR_LIPOPROTEIN"/>
    <property type="match status" value="1"/>
</dbReference>
<proteinExistence type="predicted"/>
<feature type="chain" id="PRO_5047078617" evidence="2">
    <location>
        <begin position="25"/>
        <end position="525"/>
    </location>
</feature>
<dbReference type="RefSeq" id="WP_394838125.1">
    <property type="nucleotide sequence ID" value="NZ_CP089929.1"/>
</dbReference>
<organism evidence="3 4">
    <name type="scientific">Pendulispora rubella</name>
    <dbReference type="NCBI Taxonomy" id="2741070"/>
    <lineage>
        <taxon>Bacteria</taxon>
        <taxon>Pseudomonadati</taxon>
        <taxon>Myxococcota</taxon>
        <taxon>Myxococcia</taxon>
        <taxon>Myxococcales</taxon>
        <taxon>Sorangiineae</taxon>
        <taxon>Pendulisporaceae</taxon>
        <taxon>Pendulispora</taxon>
    </lineage>
</organism>
<protein>
    <submittedName>
        <fullName evidence="3">Serine protease</fullName>
    </submittedName>
</protein>
<feature type="signal peptide" evidence="2">
    <location>
        <begin position="1"/>
        <end position="24"/>
    </location>
</feature>
<sequence length="525" mass="55983">MHATLMKRLAFAVGCSFCACGNGASGVPGSQDAAPSPDASKDAGAPPFDAGDGATSGGSQLLDGLDPASAKYKAIGRFHGSLTCTAVFVQTSPNPAAPAYALTSGHCPAILGANDVTLDAEAGSDFRVVFNYFANTEQARVQVPVARIEHATMKGHDIAVLKLARTVGELGTLGIAPLEIAASSPSAGTPLDVVGAPLDTSQADDFLRRERCMGRTSSVNLVEFHWHFFDAQANDCIDIRSGSSGSPVFVHAGTRIHALMNTTARGSDGTTDCYANRPCELTATGYTVRPDASYATPVAGLGGCFDARGLFDRRRAQCPLDDGRQLQVEGGPLGANQPYVMDNGVRRRLRWDRALHHAEFTHYRYKTGPAHATNCRDLAGYGAPTALTATSVIRDEVPEAEGFYYLCLLGGRSPTPDSTWQNPRFVRIEQVQIDTTPPQRLPGTLVHDFGAEGLRVELIFYPPELSQYRYKVGPSASTDCAQPDGYDDYLRIAIPILREDLPAKLCIVGQDEAGNAAPPFARTFE</sequence>
<dbReference type="EMBL" id="CP089983">
    <property type="protein sequence ID" value="WXB08451.1"/>
    <property type="molecule type" value="Genomic_DNA"/>
</dbReference>
<keyword evidence="3" id="KW-0645">Protease</keyword>
<evidence type="ECO:0000313" key="4">
    <source>
        <dbReference type="Proteomes" id="UP001374803"/>
    </source>
</evidence>
<evidence type="ECO:0000256" key="1">
    <source>
        <dbReference type="SAM" id="MobiDB-lite"/>
    </source>
</evidence>